<name>A0A9R0IKY7_SPIOL</name>
<feature type="region of interest" description="Disordered" evidence="1">
    <location>
        <begin position="467"/>
        <end position="490"/>
    </location>
</feature>
<dbReference type="InterPro" id="IPR005062">
    <property type="entry name" value="SAC3/GANP/THP3_conserved"/>
</dbReference>
<feature type="domain" description="PCI" evidence="2">
    <location>
        <begin position="930"/>
        <end position="1117"/>
    </location>
</feature>
<dbReference type="Proteomes" id="UP000813463">
    <property type="component" value="Chromosome 1"/>
</dbReference>
<dbReference type="PROSITE" id="PS50250">
    <property type="entry name" value="PCI"/>
    <property type="match status" value="1"/>
</dbReference>
<proteinExistence type="predicted"/>
<dbReference type="AlphaFoldDB" id="A0A9R0IKY7"/>
<feature type="compositionally biased region" description="Polar residues" evidence="1">
    <location>
        <begin position="270"/>
        <end position="288"/>
    </location>
</feature>
<feature type="compositionally biased region" description="Basic and acidic residues" evidence="1">
    <location>
        <begin position="779"/>
        <end position="804"/>
    </location>
</feature>
<dbReference type="GeneID" id="110789650"/>
<evidence type="ECO:0000259" key="2">
    <source>
        <dbReference type="PROSITE" id="PS50250"/>
    </source>
</evidence>
<feature type="compositionally biased region" description="Polar residues" evidence="1">
    <location>
        <begin position="720"/>
        <end position="732"/>
    </location>
</feature>
<evidence type="ECO:0000313" key="3">
    <source>
        <dbReference type="Proteomes" id="UP000813463"/>
    </source>
</evidence>
<reference evidence="3" key="1">
    <citation type="journal article" date="2021" name="Nat. Commun.">
        <title>Genomic analyses provide insights into spinach domestication and the genetic basis of agronomic traits.</title>
        <authorList>
            <person name="Cai X."/>
            <person name="Sun X."/>
            <person name="Xu C."/>
            <person name="Sun H."/>
            <person name="Wang X."/>
            <person name="Ge C."/>
            <person name="Zhang Z."/>
            <person name="Wang Q."/>
            <person name="Fei Z."/>
            <person name="Jiao C."/>
            <person name="Wang Q."/>
        </authorList>
    </citation>
    <scope>NUCLEOTIDE SEQUENCE [LARGE SCALE GENOMIC DNA]</scope>
    <source>
        <strain evidence="3">cv. Varoflay</strain>
    </source>
</reference>
<dbReference type="RefSeq" id="XP_021850039.2">
    <property type="nucleotide sequence ID" value="XM_021994347.2"/>
</dbReference>
<reference evidence="4" key="2">
    <citation type="submission" date="2025-08" db="UniProtKB">
        <authorList>
            <consortium name="RefSeq"/>
        </authorList>
    </citation>
    <scope>IDENTIFICATION</scope>
    <source>
        <tissue evidence="4">Leaf</tissue>
    </source>
</reference>
<feature type="compositionally biased region" description="Low complexity" evidence="1">
    <location>
        <begin position="479"/>
        <end position="490"/>
    </location>
</feature>
<feature type="compositionally biased region" description="Basic residues" evidence="1">
    <location>
        <begin position="733"/>
        <end position="742"/>
    </location>
</feature>
<accession>A0A9R0IKY7</accession>
<feature type="region of interest" description="Disordered" evidence="1">
    <location>
        <begin position="707"/>
        <end position="805"/>
    </location>
</feature>
<dbReference type="InterPro" id="IPR045107">
    <property type="entry name" value="SAC3/GANP/THP3"/>
</dbReference>
<sequence>MTSEGGSAQIVAAATADPNSIEYRAEVNQGHAHQYYPSAAGATPVAWPIHGGDNSSLGNGTVQNVSYQYNQHQPATVQDATNVPSITSTSTASGTDNASHMYTSYSTYSSSTNPYGYASSEYTNYYSGYQQQSTEPSGYQQQSTQPSGYQPQSTQPSGYQQQSTEPSGYQQQSTQPSGYQQQSTQPSGYQQQSTQPSGYQQQSTQPSGYQQQSTQSSGYQQQSTQPSGYQQQSTQPSGYQQQSTQPSGYQQQSTQPSGYQQQSSQPYTQATGTYQNSGSPYQPISSFQNTGSYTGSTTYPSTYYNPGDYQTTGAYNGSSYSSQTNLWSQGNYANYPHQYESYSNDTSSAYTSSNVAATTDYQQQYQQWADYYNSQTEVTCAPGTENTSASATAALSCPIPGVSSGYANPVSQPQATYTLAWKPETDPSALSSHQTSSTAGTYNDYWKHAAQAYQNQHASNLQSNFQKPLDVSHSHPSVQDQQQTLATQPQLPNSLYTEVQQTYPQPLQPHTPADTLRVSNLQIPTNPRIASNLALAMPKTIKDTVTSGVTAKPAYVSVSLPKPTNKVLSSSASDSNPKPGIFPAALRGYVERALARCKDEKQRAASQEVMKEIITKATADGTLYSRDWDTEPLFPLPDTSTLNIEQSAAPVLSLSAFKRSPSRRAKSRWEPLPEDKPIEKLTSTYQDSARPVWANYNGRDHKFSLQSVAGKSERKDATFSRFSTVDQTSTSRSAHRPNKRQRFSNDLSATENGDASSDSDKEQSLTAHYSGAITLANSPEEKKRRESRSRRFEKGNGQRAENRFRPKNAGVGNYLYSRRATALVLSKTFEDGGSRAVEDIDWDALTIKGTCQEIEKRYLRLTSAPDPSTVRPEEVLEKALHMVQSSQKNYLYKCDQLKSIRQDLTVQRIRNELTVKVYETHGRLALEFGDLPEFNQSQSQLKSLYGEGIAGCHMEFSAYNLLSISLLSNNRKDLLSLMSRLSDETKKHEAVKHALSVRSAVTSGNYVLFFRLYKSAPNLNTCLMDLCVEKMRFEAVKCMSRTYRPTIPVSYVAQVLGFASAPEGEGGDEGDVDGLEECMEWLKAHGACLIEDNNGEMMVDAKVSSSSLCIPEPEDAVAHGDANLAVNDFFTRAST</sequence>
<keyword evidence="3" id="KW-1185">Reference proteome</keyword>
<dbReference type="InterPro" id="IPR000717">
    <property type="entry name" value="PCI_dom"/>
</dbReference>
<feature type="compositionally biased region" description="Low complexity" evidence="1">
    <location>
        <begin position="166"/>
        <end position="269"/>
    </location>
</feature>
<evidence type="ECO:0000313" key="4">
    <source>
        <dbReference type="RefSeq" id="XP_021850039.2"/>
    </source>
</evidence>
<gene>
    <name evidence="4" type="primary">LOC110789650</name>
</gene>
<evidence type="ECO:0000256" key="1">
    <source>
        <dbReference type="SAM" id="MobiDB-lite"/>
    </source>
</evidence>
<feature type="compositionally biased region" description="Polar residues" evidence="1">
    <location>
        <begin position="744"/>
        <end position="756"/>
    </location>
</feature>
<dbReference type="Pfam" id="PF03399">
    <property type="entry name" value="SAC3_GANP"/>
    <property type="match status" value="1"/>
</dbReference>
<organism evidence="3 4">
    <name type="scientific">Spinacia oleracea</name>
    <name type="common">Spinach</name>
    <dbReference type="NCBI Taxonomy" id="3562"/>
    <lineage>
        <taxon>Eukaryota</taxon>
        <taxon>Viridiplantae</taxon>
        <taxon>Streptophyta</taxon>
        <taxon>Embryophyta</taxon>
        <taxon>Tracheophyta</taxon>
        <taxon>Spermatophyta</taxon>
        <taxon>Magnoliopsida</taxon>
        <taxon>eudicotyledons</taxon>
        <taxon>Gunneridae</taxon>
        <taxon>Pentapetalae</taxon>
        <taxon>Caryophyllales</taxon>
        <taxon>Chenopodiaceae</taxon>
        <taxon>Chenopodioideae</taxon>
        <taxon>Anserineae</taxon>
        <taxon>Spinacia</taxon>
    </lineage>
</organism>
<dbReference type="PANTHER" id="PTHR12436:SF4">
    <property type="entry name" value="LEUKOCYTE RECEPTOR CLUSTER MEMBER 8"/>
    <property type="match status" value="1"/>
</dbReference>
<dbReference type="Gene3D" id="1.25.40.990">
    <property type="match status" value="1"/>
</dbReference>
<feature type="region of interest" description="Disordered" evidence="1">
    <location>
        <begin position="129"/>
        <end position="289"/>
    </location>
</feature>
<feature type="region of interest" description="Disordered" evidence="1">
    <location>
        <begin position="76"/>
        <end position="99"/>
    </location>
</feature>
<dbReference type="PANTHER" id="PTHR12436">
    <property type="entry name" value="80 KDA MCM3-ASSOCIATED PROTEIN"/>
    <property type="match status" value="1"/>
</dbReference>
<feature type="compositionally biased region" description="Polar residues" evidence="1">
    <location>
        <begin position="129"/>
        <end position="165"/>
    </location>
</feature>
<dbReference type="GO" id="GO:0005634">
    <property type="term" value="C:nucleus"/>
    <property type="evidence" value="ECO:0000318"/>
    <property type="project" value="GO_Central"/>
</dbReference>
<protein>
    <submittedName>
        <fullName evidence="4">SAC3 family protein A isoform X1</fullName>
    </submittedName>
</protein>
<dbReference type="KEGG" id="soe:110789650"/>